<evidence type="ECO:0000256" key="4">
    <source>
        <dbReference type="RuleBase" id="RU003733"/>
    </source>
</evidence>
<evidence type="ECO:0000313" key="8">
    <source>
        <dbReference type="Proteomes" id="UP001646157"/>
    </source>
</evidence>
<dbReference type="InterPro" id="IPR018484">
    <property type="entry name" value="FGGY_N"/>
</dbReference>
<dbReference type="InterPro" id="IPR018483">
    <property type="entry name" value="Carb_kinase_FGGY_CS"/>
</dbReference>
<keyword evidence="8" id="KW-1185">Reference proteome</keyword>
<sequence length="507" mass="56106">MSQQMIGVDIGTTSTKAVLFNEKGEMLFRYGVEYPLHTPEPGTAEQDPEEIFQAVLKCMREVSSHANGDIEFVSFSSAMHSLILVDEKDQPITNSITWADNRSASWAEKINTEYNGIEIYRRTGTPIHPMSPLVKLAWLQNEHPGLFYKASKFISIKEFIFHRLFGKYVIDYSIASATGMFHLENLDWDEGALKVAGVTKDQLSKPVSTTESLIGLKEEYARMTGIAPETPFVVGASDGVLSNLGVNAIEPGVVAVTIGTSGAIRAVTDRPVTDPKGRIFCYALTDKHWVIGGPVNNGGMIFRWVRDELAAAEVEVAKRLGKDPYEVLTDIAENVAPGSDGLIFHPYMSGERAPLWNANARGSFFGLGMHHKKEHMIRAVLEGIIMNLYSVLLALEELIGTPKRVQATGGFARSELWRQMLADVFDQEVQIPESFESSCLGAVVLGMYGQGDLESLEEVREMVGSVHSHEPNPKATEAYRKLMPIFIRLPRILESEYAAISAYQQES</sequence>
<dbReference type="GO" id="GO:0046316">
    <property type="term" value="F:gluconokinase activity"/>
    <property type="evidence" value="ECO:0007669"/>
    <property type="project" value="UniProtKB-EC"/>
</dbReference>
<dbReference type="InterPro" id="IPR018485">
    <property type="entry name" value="FGGY_C"/>
</dbReference>
<dbReference type="EC" id="2.7.1.12" evidence="7"/>
<dbReference type="CDD" id="cd07770">
    <property type="entry name" value="ASKHA_NBD_FGGY_GntK"/>
    <property type="match status" value="1"/>
</dbReference>
<dbReference type="Proteomes" id="UP001646157">
    <property type="component" value="Unassembled WGS sequence"/>
</dbReference>
<dbReference type="PANTHER" id="PTHR43095:SF2">
    <property type="entry name" value="GLUCONOKINASE"/>
    <property type="match status" value="1"/>
</dbReference>
<dbReference type="PROSITE" id="PS00445">
    <property type="entry name" value="FGGY_KINASES_2"/>
    <property type="match status" value="1"/>
</dbReference>
<name>A0ABS2ND51_9BACI</name>
<evidence type="ECO:0000313" key="7">
    <source>
        <dbReference type="EMBL" id="MBM7585785.1"/>
    </source>
</evidence>
<dbReference type="SUPFAM" id="SSF53067">
    <property type="entry name" value="Actin-like ATPase domain"/>
    <property type="match status" value="2"/>
</dbReference>
<evidence type="ECO:0000256" key="3">
    <source>
        <dbReference type="ARBA" id="ARBA00022777"/>
    </source>
</evidence>
<dbReference type="EMBL" id="JAFBDZ010000002">
    <property type="protein sequence ID" value="MBM7585785.1"/>
    <property type="molecule type" value="Genomic_DNA"/>
</dbReference>
<dbReference type="Gene3D" id="3.30.420.40">
    <property type="match status" value="2"/>
</dbReference>
<dbReference type="InterPro" id="IPR000577">
    <property type="entry name" value="Carb_kinase_FGGY"/>
</dbReference>
<gene>
    <name evidence="7" type="ORF">JOC86_002327</name>
</gene>
<feature type="domain" description="Carbohydrate kinase FGGY N-terminal" evidence="5">
    <location>
        <begin position="5"/>
        <end position="245"/>
    </location>
</feature>
<evidence type="ECO:0000259" key="6">
    <source>
        <dbReference type="Pfam" id="PF02782"/>
    </source>
</evidence>
<reference evidence="7 8" key="1">
    <citation type="submission" date="2021-01" db="EMBL/GenBank/DDBJ databases">
        <title>Genomic Encyclopedia of Type Strains, Phase IV (KMG-IV): sequencing the most valuable type-strain genomes for metagenomic binning, comparative biology and taxonomic classification.</title>
        <authorList>
            <person name="Goeker M."/>
        </authorList>
    </citation>
    <scope>NUCLEOTIDE SEQUENCE [LARGE SCALE GENOMIC DNA]</scope>
    <source>
        <strain evidence="7 8">DSM 24834</strain>
    </source>
</reference>
<dbReference type="Pfam" id="PF02782">
    <property type="entry name" value="FGGY_C"/>
    <property type="match status" value="1"/>
</dbReference>
<comment type="similarity">
    <text evidence="1 4">Belongs to the FGGY kinase family.</text>
</comment>
<accession>A0ABS2ND51</accession>
<evidence type="ECO:0000259" key="5">
    <source>
        <dbReference type="Pfam" id="PF00370"/>
    </source>
</evidence>
<feature type="domain" description="Carbohydrate kinase FGGY C-terminal" evidence="6">
    <location>
        <begin position="255"/>
        <end position="448"/>
    </location>
</feature>
<keyword evidence="3 4" id="KW-0418">Kinase</keyword>
<dbReference type="PROSITE" id="PS00933">
    <property type="entry name" value="FGGY_KINASES_1"/>
    <property type="match status" value="1"/>
</dbReference>
<proteinExistence type="inferred from homology"/>
<dbReference type="PANTHER" id="PTHR43095">
    <property type="entry name" value="SUGAR KINASE"/>
    <property type="match status" value="1"/>
</dbReference>
<evidence type="ECO:0000256" key="1">
    <source>
        <dbReference type="ARBA" id="ARBA00009156"/>
    </source>
</evidence>
<evidence type="ECO:0000256" key="2">
    <source>
        <dbReference type="ARBA" id="ARBA00022679"/>
    </source>
</evidence>
<protein>
    <submittedName>
        <fullName evidence="7">Gluconokinase</fullName>
        <ecNumber evidence="7">2.7.1.12</ecNumber>
    </submittedName>
</protein>
<dbReference type="InterPro" id="IPR006002">
    <property type="entry name" value="Gluconate_kinase"/>
</dbReference>
<dbReference type="NCBIfam" id="TIGR01314">
    <property type="entry name" value="gntK_FGGY"/>
    <property type="match status" value="1"/>
</dbReference>
<organism evidence="7 8">
    <name type="scientific">Rossellomorea pakistanensis</name>
    <dbReference type="NCBI Taxonomy" id="992288"/>
    <lineage>
        <taxon>Bacteria</taxon>
        <taxon>Bacillati</taxon>
        <taxon>Bacillota</taxon>
        <taxon>Bacilli</taxon>
        <taxon>Bacillales</taxon>
        <taxon>Bacillaceae</taxon>
        <taxon>Rossellomorea</taxon>
    </lineage>
</organism>
<dbReference type="PIRSF" id="PIRSF000538">
    <property type="entry name" value="GlpK"/>
    <property type="match status" value="1"/>
</dbReference>
<dbReference type="InterPro" id="IPR050406">
    <property type="entry name" value="FGGY_Carb_Kinase"/>
</dbReference>
<dbReference type="InterPro" id="IPR043129">
    <property type="entry name" value="ATPase_NBD"/>
</dbReference>
<comment type="caution">
    <text evidence="7">The sequence shown here is derived from an EMBL/GenBank/DDBJ whole genome shotgun (WGS) entry which is preliminary data.</text>
</comment>
<keyword evidence="2 4" id="KW-0808">Transferase</keyword>
<dbReference type="Pfam" id="PF00370">
    <property type="entry name" value="FGGY_N"/>
    <property type="match status" value="1"/>
</dbReference>